<reference evidence="6" key="1">
    <citation type="submission" date="2017-11" db="EMBL/GenBank/DDBJ databases">
        <title>Phenotypic and genomic properties of facultatively anaerobic sulfur-reducing natronoarchaea from hypersaline soda lakes.</title>
        <authorList>
            <person name="Sorokin D.Y."/>
            <person name="Kublanov I.V."/>
            <person name="Roman P."/>
            <person name="Sinninghe Damste J.S."/>
            <person name="Golyshin P.N."/>
            <person name="Rojo D."/>
            <person name="Ciordia S."/>
            <person name="Mena M.D.C."/>
            <person name="Ferrer M."/>
            <person name="Messina E."/>
            <person name="Smedile F."/>
            <person name="La Spada G."/>
            <person name="La Cono V."/>
            <person name="Yakimov M.M."/>
        </authorList>
    </citation>
    <scope>NUCLEOTIDE SEQUENCE [LARGE SCALE GENOMIC DNA]</scope>
    <source>
        <strain evidence="6">AArc-Sl</strain>
    </source>
</reference>
<keyword evidence="2" id="KW-0479">Metal-binding</keyword>
<dbReference type="OrthoDB" id="17656at2157"/>
<keyword evidence="3" id="KW-0862">Zinc</keyword>
<dbReference type="CDD" id="cd03311">
    <property type="entry name" value="CIMS_C_terminal_like"/>
    <property type="match status" value="1"/>
</dbReference>
<evidence type="ECO:0000256" key="3">
    <source>
        <dbReference type="ARBA" id="ARBA00022833"/>
    </source>
</evidence>
<dbReference type="InterPro" id="IPR002629">
    <property type="entry name" value="Met_Synth_C/arc"/>
</dbReference>
<dbReference type="GO" id="GO:0003871">
    <property type="term" value="F:5-methyltetrahydropteroyltriglutamate-homocysteine S-methyltransferase activity"/>
    <property type="evidence" value="ECO:0007669"/>
    <property type="project" value="UniProtKB-EC"/>
</dbReference>
<protein>
    <submittedName>
        <fullName evidence="5">5-methyltetrahydropteroyltriglutamate--homocysteine methyltransferase</fullName>
        <ecNumber evidence="5">2.1.1.14</ecNumber>
    </submittedName>
</protein>
<gene>
    <name evidence="5" type="primary">metE</name>
    <name evidence="5" type="ORF">AArcSl_0456</name>
</gene>
<comment type="cofactor">
    <cofactor evidence="1">
        <name>Zn(2+)</name>
        <dbReference type="ChEBI" id="CHEBI:29105"/>
    </cofactor>
</comment>
<dbReference type="Pfam" id="PF01717">
    <property type="entry name" value="Meth_synt_2"/>
    <property type="match status" value="1"/>
</dbReference>
<evidence type="ECO:0000256" key="2">
    <source>
        <dbReference type="ARBA" id="ARBA00022723"/>
    </source>
</evidence>
<dbReference type="SUPFAM" id="SSF51726">
    <property type="entry name" value="UROD/MetE-like"/>
    <property type="match status" value="1"/>
</dbReference>
<name>A0A343TG87_9EURY</name>
<feature type="domain" description="Cobalamin-independent methionine synthase MetE C-terminal/archaeal" evidence="4">
    <location>
        <begin position="18"/>
        <end position="328"/>
    </location>
</feature>
<dbReference type="EMBL" id="CP025066">
    <property type="protein sequence ID" value="AUX08109.1"/>
    <property type="molecule type" value="Genomic_DNA"/>
</dbReference>
<keyword evidence="6" id="KW-1185">Reference proteome</keyword>
<dbReference type="PANTHER" id="PTHR30519">
    <property type="entry name" value="5-METHYLTETRAHYDROPTEROYLTRIGLUTAMATE--HOMOCYSTEINE METHYLTRANSFERASE"/>
    <property type="match status" value="1"/>
</dbReference>
<evidence type="ECO:0000259" key="4">
    <source>
        <dbReference type="Pfam" id="PF01717"/>
    </source>
</evidence>
<dbReference type="RefSeq" id="WP_119814431.1">
    <property type="nucleotide sequence ID" value="NZ_CP025066.1"/>
</dbReference>
<keyword evidence="5" id="KW-0808">Transferase</keyword>
<dbReference type="KEGG" id="hdf:AArcSl_0456"/>
<evidence type="ECO:0000313" key="6">
    <source>
        <dbReference type="Proteomes" id="UP000263012"/>
    </source>
</evidence>
<dbReference type="GO" id="GO:0008270">
    <property type="term" value="F:zinc ion binding"/>
    <property type="evidence" value="ECO:0007669"/>
    <property type="project" value="InterPro"/>
</dbReference>
<dbReference type="EC" id="2.1.1.14" evidence="5"/>
<dbReference type="Gene3D" id="3.20.20.210">
    <property type="match status" value="1"/>
</dbReference>
<dbReference type="Proteomes" id="UP000263012">
    <property type="component" value="Chromosome"/>
</dbReference>
<keyword evidence="5" id="KW-0489">Methyltransferase</keyword>
<dbReference type="GO" id="GO:0009086">
    <property type="term" value="P:methionine biosynthetic process"/>
    <property type="evidence" value="ECO:0007669"/>
    <property type="project" value="InterPro"/>
</dbReference>
<dbReference type="InterPro" id="IPR038071">
    <property type="entry name" value="UROD/MetE-like_sf"/>
</dbReference>
<dbReference type="GeneID" id="37876793"/>
<evidence type="ECO:0000313" key="5">
    <source>
        <dbReference type="EMBL" id="AUX08109.1"/>
    </source>
</evidence>
<accession>A0A343TG87</accession>
<sequence>MTRERFRPPDHETESFLLTTVVGSYPRPAWLPEIEDAHADGSVPEGTVEEALDDASRAAVNIFDRMGLDVVTDGEVRREGMIEYFARFIDNMEQDGGGDGTGWNTGMPTIVDEVSSSEPWLVDDYRFAASVTDCPVKVTVTGPFTLASFSQPQAYDDVGELTADLAELVAAEVARLVDAGVEWIQIDEPGLGISPHSELAHESLSRIAEEVPDDVRLGVHVCSGNYDNLAPEMFSFPVDEVDLEFASDDADDPADVLAAWDGDVDIGFGVVDPQDRDVDSIEEIRARIEEAVSLVPPEQLTITPDCGLKPVKRPIAREKLENMVEAVEAVEAAMDAGEVETA</sequence>
<organism evidence="5 6">
    <name type="scientific">Halalkaliarchaeum desulfuricum</name>
    <dbReference type="NCBI Taxonomy" id="2055893"/>
    <lineage>
        <taxon>Archaea</taxon>
        <taxon>Methanobacteriati</taxon>
        <taxon>Methanobacteriota</taxon>
        <taxon>Stenosarchaea group</taxon>
        <taxon>Halobacteria</taxon>
        <taxon>Halobacteriales</taxon>
        <taxon>Haloferacaceae</taxon>
        <taxon>Halalkaliarchaeum</taxon>
    </lineage>
</organism>
<evidence type="ECO:0000256" key="1">
    <source>
        <dbReference type="ARBA" id="ARBA00001947"/>
    </source>
</evidence>
<dbReference type="AlphaFoldDB" id="A0A343TG87"/>
<dbReference type="GO" id="GO:0032259">
    <property type="term" value="P:methylation"/>
    <property type="evidence" value="ECO:0007669"/>
    <property type="project" value="UniProtKB-KW"/>
</dbReference>
<proteinExistence type="predicted"/>